<dbReference type="PROSITE" id="PS51257">
    <property type="entry name" value="PROKAR_LIPOPROTEIN"/>
    <property type="match status" value="1"/>
</dbReference>
<sequence length="378" mass="43790">MRISLFMLIASSLFLGSCTTPIDTVLESSDHPAIQKVMDSLENHEIQILYTQIDTTDKGLIEFTDYTFQENRKQYFYPASTVKLPIALLAAEYVNEHPELHLDTPYISTRDSILHSVADDIRQIFAVSDNEAYNRLYDMLGRDYINKRLKELDLSPTRIAHRLSTGNAAIPERGTIKFFPSYEGEVVALKGLTDQPIKNVSIKNQQKGKGYIKDGNLIQTPFDFTEKNYFPLKSQHTLMKRFFFEDQFDPDERFDISYTDKVRIQKSMYTLPRNAKYDAETYDDSYVKFFMYGDSKDTIPDHIKIYNKVGYAYGTLTETAYVVDEKEEIQFLLSATILVNENGIFNDDTYEYDTIGIPFLAQLGREIYDLEKSRKQEK</sequence>
<dbReference type="SUPFAM" id="SSF56601">
    <property type="entry name" value="beta-lactamase/transpeptidase-like"/>
    <property type="match status" value="1"/>
</dbReference>
<gene>
    <name evidence="2" type="ORF">SAMN06265376_105117</name>
</gene>
<evidence type="ECO:0000259" key="1">
    <source>
        <dbReference type="Pfam" id="PF13354"/>
    </source>
</evidence>
<evidence type="ECO:0000313" key="3">
    <source>
        <dbReference type="Proteomes" id="UP000198379"/>
    </source>
</evidence>
<name>A0A239AUU8_9FLAO</name>
<accession>A0A239AUU8</accession>
<feature type="domain" description="Beta-lactamase class A catalytic" evidence="1">
    <location>
        <begin position="64"/>
        <end position="245"/>
    </location>
</feature>
<dbReference type="OrthoDB" id="1884322at2"/>
<dbReference type="GO" id="GO:0030655">
    <property type="term" value="P:beta-lactam antibiotic catabolic process"/>
    <property type="evidence" value="ECO:0007669"/>
    <property type="project" value="InterPro"/>
</dbReference>
<evidence type="ECO:0000313" key="2">
    <source>
        <dbReference type="EMBL" id="SNR98743.1"/>
    </source>
</evidence>
<dbReference type="Pfam" id="PF13354">
    <property type="entry name" value="Beta-lactamase2"/>
    <property type="match status" value="1"/>
</dbReference>
<reference evidence="2 3" key="1">
    <citation type="submission" date="2017-06" db="EMBL/GenBank/DDBJ databases">
        <authorList>
            <person name="Kim H.J."/>
            <person name="Triplett B.A."/>
        </authorList>
    </citation>
    <scope>NUCLEOTIDE SEQUENCE [LARGE SCALE GENOMIC DNA]</scope>
    <source>
        <strain evidence="2 3">DSM 25597</strain>
    </source>
</reference>
<dbReference type="RefSeq" id="WP_089372374.1">
    <property type="nucleotide sequence ID" value="NZ_BMEP01000006.1"/>
</dbReference>
<dbReference type="InterPro" id="IPR045155">
    <property type="entry name" value="Beta-lactam_cat"/>
</dbReference>
<dbReference type="Proteomes" id="UP000198379">
    <property type="component" value="Unassembled WGS sequence"/>
</dbReference>
<protein>
    <submittedName>
        <fullName evidence="2">Beta-lactamase enzyme family protein</fullName>
    </submittedName>
</protein>
<dbReference type="Gene3D" id="3.40.710.10">
    <property type="entry name" value="DD-peptidase/beta-lactamase superfamily"/>
    <property type="match status" value="1"/>
</dbReference>
<organism evidence="2 3">
    <name type="scientific">Dokdonia pacifica</name>
    <dbReference type="NCBI Taxonomy" id="1627892"/>
    <lineage>
        <taxon>Bacteria</taxon>
        <taxon>Pseudomonadati</taxon>
        <taxon>Bacteroidota</taxon>
        <taxon>Flavobacteriia</taxon>
        <taxon>Flavobacteriales</taxon>
        <taxon>Flavobacteriaceae</taxon>
        <taxon>Dokdonia</taxon>
    </lineage>
</organism>
<keyword evidence="3" id="KW-1185">Reference proteome</keyword>
<dbReference type="EMBL" id="FZNY01000005">
    <property type="protein sequence ID" value="SNR98743.1"/>
    <property type="molecule type" value="Genomic_DNA"/>
</dbReference>
<proteinExistence type="predicted"/>
<dbReference type="GO" id="GO:0008800">
    <property type="term" value="F:beta-lactamase activity"/>
    <property type="evidence" value="ECO:0007669"/>
    <property type="project" value="InterPro"/>
</dbReference>
<dbReference type="AlphaFoldDB" id="A0A239AUU8"/>
<dbReference type="InterPro" id="IPR012338">
    <property type="entry name" value="Beta-lactam/transpept-like"/>
</dbReference>